<reference evidence="2" key="1">
    <citation type="submission" date="2023-01" db="EMBL/GenBank/DDBJ databases">
        <title>Genome assembly of the deep-sea coral Lophelia pertusa.</title>
        <authorList>
            <person name="Herrera S."/>
            <person name="Cordes E."/>
        </authorList>
    </citation>
    <scope>NUCLEOTIDE SEQUENCE</scope>
    <source>
        <strain evidence="2">USNM1676648</strain>
        <tissue evidence="2">Polyp</tissue>
    </source>
</reference>
<proteinExistence type="predicted"/>
<name>A0A9W9Z7P0_9CNID</name>
<evidence type="ECO:0000313" key="2">
    <source>
        <dbReference type="EMBL" id="KAJ7376400.1"/>
    </source>
</evidence>
<dbReference type="AlphaFoldDB" id="A0A9W9Z7P0"/>
<accession>A0A9W9Z7P0</accession>
<dbReference type="EMBL" id="MU826400">
    <property type="protein sequence ID" value="KAJ7376400.1"/>
    <property type="molecule type" value="Genomic_DNA"/>
</dbReference>
<keyword evidence="3" id="KW-1185">Reference proteome</keyword>
<sequence length="150" mass="16441">MGREQASSPRFRPSTSSRIALLSSGVLAGIIDASDTVRDGNCCIASFEGFVKRLKAVFVPKVANKVPCSRFTDSCITNGAYYDNLTAKLGYFKQTTRIENKLLRCRVVAEKLLSLLRFGNCCERTLQGTSGPERLKSSSHKTHLDSSEVS</sequence>
<evidence type="ECO:0000256" key="1">
    <source>
        <dbReference type="SAM" id="MobiDB-lite"/>
    </source>
</evidence>
<evidence type="ECO:0000313" key="3">
    <source>
        <dbReference type="Proteomes" id="UP001163046"/>
    </source>
</evidence>
<organism evidence="2 3">
    <name type="scientific">Desmophyllum pertusum</name>
    <dbReference type="NCBI Taxonomy" id="174260"/>
    <lineage>
        <taxon>Eukaryota</taxon>
        <taxon>Metazoa</taxon>
        <taxon>Cnidaria</taxon>
        <taxon>Anthozoa</taxon>
        <taxon>Hexacorallia</taxon>
        <taxon>Scleractinia</taxon>
        <taxon>Caryophylliina</taxon>
        <taxon>Caryophylliidae</taxon>
        <taxon>Desmophyllum</taxon>
    </lineage>
</organism>
<comment type="caution">
    <text evidence="2">The sequence shown here is derived from an EMBL/GenBank/DDBJ whole genome shotgun (WGS) entry which is preliminary data.</text>
</comment>
<feature type="region of interest" description="Disordered" evidence="1">
    <location>
        <begin position="130"/>
        <end position="150"/>
    </location>
</feature>
<dbReference type="Proteomes" id="UP001163046">
    <property type="component" value="Unassembled WGS sequence"/>
</dbReference>
<protein>
    <submittedName>
        <fullName evidence="2">Uncharacterized protein</fullName>
    </submittedName>
</protein>
<gene>
    <name evidence="2" type="ORF">OS493_034923</name>
</gene>